<proteinExistence type="predicted"/>
<dbReference type="PROSITE" id="PS50893">
    <property type="entry name" value="ABC_TRANSPORTER_2"/>
    <property type="match status" value="1"/>
</dbReference>
<accession>A0A1I3VF05</accession>
<dbReference type="InterPro" id="IPR036640">
    <property type="entry name" value="ABC1_TM_sf"/>
</dbReference>
<dbReference type="InterPro" id="IPR003439">
    <property type="entry name" value="ABC_transporter-like_ATP-bd"/>
</dbReference>
<keyword evidence="4 11" id="KW-0067">ATP-binding</keyword>
<keyword evidence="3" id="KW-0547">Nucleotide-binding</keyword>
<dbReference type="AlphaFoldDB" id="A0A1I3VF05"/>
<feature type="domain" description="ABC transporter" evidence="9">
    <location>
        <begin position="669"/>
        <end position="902"/>
    </location>
</feature>
<dbReference type="InterPro" id="IPR039421">
    <property type="entry name" value="Type_1_exporter"/>
</dbReference>
<feature type="transmembrane region" description="Helical" evidence="8">
    <location>
        <begin position="586"/>
        <end position="613"/>
    </location>
</feature>
<feature type="region of interest" description="Disordered" evidence="7">
    <location>
        <begin position="1"/>
        <end position="129"/>
    </location>
</feature>
<dbReference type="STRING" id="576117.SAMN04488138_11510"/>
<dbReference type="Gene3D" id="1.20.1560.10">
    <property type="entry name" value="ABC transporter type 1, transmembrane domain"/>
    <property type="match status" value="1"/>
</dbReference>
<evidence type="ECO:0000259" key="10">
    <source>
        <dbReference type="PROSITE" id="PS50929"/>
    </source>
</evidence>
<dbReference type="InterPro" id="IPR011527">
    <property type="entry name" value="ABC1_TM_dom"/>
</dbReference>
<evidence type="ECO:0000313" key="12">
    <source>
        <dbReference type="Proteomes" id="UP000183299"/>
    </source>
</evidence>
<evidence type="ECO:0000256" key="5">
    <source>
        <dbReference type="ARBA" id="ARBA00022989"/>
    </source>
</evidence>
<dbReference type="Pfam" id="PF00005">
    <property type="entry name" value="ABC_tran"/>
    <property type="match status" value="1"/>
</dbReference>
<keyword evidence="2 8" id="KW-0812">Transmembrane</keyword>
<dbReference type="GO" id="GO:0005524">
    <property type="term" value="F:ATP binding"/>
    <property type="evidence" value="ECO:0007669"/>
    <property type="project" value="UniProtKB-KW"/>
</dbReference>
<evidence type="ECO:0000256" key="7">
    <source>
        <dbReference type="SAM" id="MobiDB-lite"/>
    </source>
</evidence>
<evidence type="ECO:0000256" key="6">
    <source>
        <dbReference type="ARBA" id="ARBA00023136"/>
    </source>
</evidence>
<feature type="domain" description="ABC transmembrane type-1" evidence="10">
    <location>
        <begin position="355"/>
        <end position="633"/>
    </location>
</feature>
<keyword evidence="5 8" id="KW-1133">Transmembrane helix</keyword>
<dbReference type="SMART" id="SM00382">
    <property type="entry name" value="AAA"/>
    <property type="match status" value="1"/>
</dbReference>
<gene>
    <name evidence="11" type="ORF">SAMN04488138_11510</name>
</gene>
<dbReference type="GO" id="GO:0005886">
    <property type="term" value="C:plasma membrane"/>
    <property type="evidence" value="ECO:0007669"/>
    <property type="project" value="UniProtKB-SubCell"/>
</dbReference>
<evidence type="ECO:0000313" key="11">
    <source>
        <dbReference type="EMBL" id="SFJ93730.1"/>
    </source>
</evidence>
<dbReference type="PANTHER" id="PTHR43394">
    <property type="entry name" value="ATP-DEPENDENT PERMEASE MDL1, MITOCHONDRIAL"/>
    <property type="match status" value="1"/>
</dbReference>
<dbReference type="GO" id="GO:0016887">
    <property type="term" value="F:ATP hydrolysis activity"/>
    <property type="evidence" value="ECO:0007669"/>
    <property type="project" value="InterPro"/>
</dbReference>
<feature type="compositionally biased region" description="Basic and acidic residues" evidence="7">
    <location>
        <begin position="36"/>
        <end position="48"/>
    </location>
</feature>
<reference evidence="11 12" key="1">
    <citation type="submission" date="2016-10" db="EMBL/GenBank/DDBJ databases">
        <authorList>
            <person name="de Groot N.N."/>
        </authorList>
    </citation>
    <scope>NUCLEOTIDE SEQUENCE [LARGE SCALE GENOMIC DNA]</scope>
    <source>
        <strain evidence="11 12">CGMCC 1.8891</strain>
    </source>
</reference>
<dbReference type="InterPro" id="IPR003593">
    <property type="entry name" value="AAA+_ATPase"/>
</dbReference>
<sequence>MHLGKAQPLRKKAPKPEAKRAKPTAKDPVAAPLDPLEEKKRAAKEALRAKASAAAAETRAREEASAKAREAECKAQEEAKAQRRERAREVADTARRPKRNAEEVKAAAKARREEKLQTQLEAQKAQAEAAPLVTAQAEEPQVPTAQDLSAKEPQAPVHEEVAQVFPDDFAPAGPATVEAAPAEVMPAADILPATPPQPVFSPRALQRAELVAQFASQFGHRAILSDILESFAAQPDDDIAPEAMLRALELTGLKAEVAQPRELTPRLWPALAYMSSGHVVLVLKQKGQMLTLFEQNAPDQRVEVPLAEFAPFFAGVAIRAGKTLDSIAASYLPDMSRNHWFWGQFGAFKRQIGEIALGSLLANMLAVAVAMFSLQVYDRVIPHQSQATLWVLALGASLAIGFEAVLKLARSRLMDGAGRQIELRVQSMLMGRLLGMRSDARPTTPTGLFSAMREFGSVREFFTASTIGSVADIPFIFLFFMLVASIAGPVVWILLLGATIMVVPGYFMQKRMMRLTRETQGASAKASRLLHEAVFELDTIKTQRGETRVRRIWDELNLLSAAKSSEQRKLAGLLTFWSQGVQQLTYVLAVVAGTYLVFAGEFTVGTIIATGILTSRTLAPLTQLSGTMARWSNVKTALDGLDAIATAPQDAGEDRNFLRRPEIAGAYALREMQFRYDSEGAPTLDLPALDIKPGQKIAVLGANGSGKSTFLKLLAGLYAPTQGRLLLDGAEMSQIDPRDIRRAVGYLGQDVRLFAGTLRENLNLGGMERDDDRLLAALDFAGLGAFVRGHHRGLDLEIRDGGEGLSVGQRQSIGWARMWLQDPSVCLLDEPTAALDQALETALVARLNVWLKGRTAIIATHRMPIVGLTDRTMVFKDGRMVVDGPRDQVMAHLAKPQKTDGRA</sequence>
<evidence type="ECO:0000256" key="4">
    <source>
        <dbReference type="ARBA" id="ARBA00022840"/>
    </source>
</evidence>
<dbReference type="Gene3D" id="3.90.70.10">
    <property type="entry name" value="Cysteine proteinases"/>
    <property type="match status" value="1"/>
</dbReference>
<feature type="transmembrane region" description="Helical" evidence="8">
    <location>
        <begin position="389"/>
        <end position="409"/>
    </location>
</feature>
<feature type="compositionally biased region" description="Basic and acidic residues" evidence="7">
    <location>
        <begin position="58"/>
        <end position="116"/>
    </location>
</feature>
<feature type="transmembrane region" description="Helical" evidence="8">
    <location>
        <begin position="490"/>
        <end position="508"/>
    </location>
</feature>
<dbReference type="Proteomes" id="UP000183299">
    <property type="component" value="Unassembled WGS sequence"/>
</dbReference>
<feature type="compositionally biased region" description="Low complexity" evidence="7">
    <location>
        <begin position="117"/>
        <end position="129"/>
    </location>
</feature>
<keyword evidence="12" id="KW-1185">Reference proteome</keyword>
<protein>
    <submittedName>
        <fullName evidence="11">ATP-binding cassette, subfamily C, LapB</fullName>
    </submittedName>
</protein>
<evidence type="ECO:0000259" key="9">
    <source>
        <dbReference type="PROSITE" id="PS50893"/>
    </source>
</evidence>
<feature type="transmembrane region" description="Helical" evidence="8">
    <location>
        <begin position="355"/>
        <end position="377"/>
    </location>
</feature>
<evidence type="ECO:0000256" key="3">
    <source>
        <dbReference type="ARBA" id="ARBA00022741"/>
    </source>
</evidence>
<evidence type="ECO:0000256" key="8">
    <source>
        <dbReference type="SAM" id="Phobius"/>
    </source>
</evidence>
<dbReference type="Pfam" id="PF00664">
    <property type="entry name" value="ABC_membrane"/>
    <property type="match status" value="1"/>
</dbReference>
<keyword evidence="6 8" id="KW-0472">Membrane</keyword>
<dbReference type="PROSITE" id="PS50929">
    <property type="entry name" value="ABC_TM1F"/>
    <property type="match status" value="1"/>
</dbReference>
<dbReference type="Gene3D" id="3.40.50.300">
    <property type="entry name" value="P-loop containing nucleotide triphosphate hydrolases"/>
    <property type="match status" value="1"/>
</dbReference>
<evidence type="ECO:0000256" key="1">
    <source>
        <dbReference type="ARBA" id="ARBA00004651"/>
    </source>
</evidence>
<evidence type="ECO:0000256" key="2">
    <source>
        <dbReference type="ARBA" id="ARBA00022692"/>
    </source>
</evidence>
<feature type="transmembrane region" description="Helical" evidence="8">
    <location>
        <begin position="461"/>
        <end position="484"/>
    </location>
</feature>
<dbReference type="PANTHER" id="PTHR43394:SF1">
    <property type="entry name" value="ATP-BINDING CASSETTE SUB-FAMILY B MEMBER 10, MITOCHONDRIAL"/>
    <property type="match status" value="1"/>
</dbReference>
<dbReference type="GO" id="GO:0015421">
    <property type="term" value="F:ABC-type oligopeptide transporter activity"/>
    <property type="evidence" value="ECO:0007669"/>
    <property type="project" value="TreeGrafter"/>
</dbReference>
<dbReference type="SUPFAM" id="SSF90123">
    <property type="entry name" value="ABC transporter transmembrane region"/>
    <property type="match status" value="1"/>
</dbReference>
<comment type="subcellular location">
    <subcellularLocation>
        <location evidence="1">Cell membrane</location>
        <topology evidence="1">Multi-pass membrane protein</topology>
    </subcellularLocation>
</comment>
<name>A0A1I3VF05_9RHOB</name>
<organism evidence="11 12">
    <name type="scientific">Celeribacter halophilus</name>
    <dbReference type="NCBI Taxonomy" id="576117"/>
    <lineage>
        <taxon>Bacteria</taxon>
        <taxon>Pseudomonadati</taxon>
        <taxon>Pseudomonadota</taxon>
        <taxon>Alphaproteobacteria</taxon>
        <taxon>Rhodobacterales</taxon>
        <taxon>Roseobacteraceae</taxon>
        <taxon>Celeribacter</taxon>
    </lineage>
</organism>
<dbReference type="InterPro" id="IPR027417">
    <property type="entry name" value="P-loop_NTPase"/>
</dbReference>
<dbReference type="EMBL" id="FORY01000015">
    <property type="protein sequence ID" value="SFJ93730.1"/>
    <property type="molecule type" value="Genomic_DNA"/>
</dbReference>
<dbReference type="SUPFAM" id="SSF52540">
    <property type="entry name" value="P-loop containing nucleoside triphosphate hydrolases"/>
    <property type="match status" value="1"/>
</dbReference>